<feature type="domain" description="Aminoglycoside phosphotransferase" evidence="1">
    <location>
        <begin position="38"/>
        <end position="284"/>
    </location>
</feature>
<name>A0A7X6R082_9CELL</name>
<dbReference type="RefSeq" id="WP_168631053.1">
    <property type="nucleotide sequence ID" value="NZ_BONL01000005.1"/>
</dbReference>
<dbReference type="Gene3D" id="3.90.1200.10">
    <property type="match status" value="1"/>
</dbReference>
<evidence type="ECO:0000313" key="3">
    <source>
        <dbReference type="Proteomes" id="UP000581206"/>
    </source>
</evidence>
<comment type="caution">
    <text evidence="2">The sequence shown here is derived from an EMBL/GenBank/DDBJ whole genome shotgun (WGS) entry which is preliminary data.</text>
</comment>
<accession>A0A7X6R082</accession>
<protein>
    <submittedName>
        <fullName evidence="2">Phosphotransferase</fullName>
    </submittedName>
</protein>
<evidence type="ECO:0000313" key="2">
    <source>
        <dbReference type="EMBL" id="NKY23920.1"/>
    </source>
</evidence>
<dbReference type="EMBL" id="JAAXOX010000010">
    <property type="protein sequence ID" value="NKY23920.1"/>
    <property type="molecule type" value="Genomic_DNA"/>
</dbReference>
<reference evidence="2 3" key="1">
    <citation type="submission" date="2020-04" db="EMBL/GenBank/DDBJ databases">
        <title>MicrobeNet Type strains.</title>
        <authorList>
            <person name="Nicholson A.C."/>
        </authorList>
    </citation>
    <scope>NUCLEOTIDE SEQUENCE [LARGE SCALE GENOMIC DNA]</scope>
    <source>
        <strain evidence="2 3">ATCC BAA-788</strain>
    </source>
</reference>
<organism evidence="2 3">
    <name type="scientific">Cellulomonas denverensis</name>
    <dbReference type="NCBI Taxonomy" id="264297"/>
    <lineage>
        <taxon>Bacteria</taxon>
        <taxon>Bacillati</taxon>
        <taxon>Actinomycetota</taxon>
        <taxon>Actinomycetes</taxon>
        <taxon>Micrococcales</taxon>
        <taxon>Cellulomonadaceae</taxon>
        <taxon>Cellulomonas</taxon>
    </lineage>
</organism>
<dbReference type="Proteomes" id="UP000581206">
    <property type="component" value="Unassembled WGS sequence"/>
</dbReference>
<evidence type="ECO:0000259" key="1">
    <source>
        <dbReference type="Pfam" id="PF01636"/>
    </source>
</evidence>
<dbReference type="AlphaFoldDB" id="A0A7X6R082"/>
<dbReference type="Pfam" id="PF01636">
    <property type="entry name" value="APH"/>
    <property type="match status" value="1"/>
</dbReference>
<dbReference type="SUPFAM" id="SSF56112">
    <property type="entry name" value="Protein kinase-like (PK-like)"/>
    <property type="match status" value="1"/>
</dbReference>
<gene>
    <name evidence="2" type="ORF">HGA03_14710</name>
</gene>
<dbReference type="InterPro" id="IPR011009">
    <property type="entry name" value="Kinase-like_dom_sf"/>
</dbReference>
<dbReference type="InterPro" id="IPR002575">
    <property type="entry name" value="Aminoglycoside_PTrfase"/>
</dbReference>
<dbReference type="GO" id="GO:0016740">
    <property type="term" value="F:transferase activity"/>
    <property type="evidence" value="ECO:0007669"/>
    <property type="project" value="UniProtKB-KW"/>
</dbReference>
<keyword evidence="3" id="KW-1185">Reference proteome</keyword>
<proteinExistence type="predicted"/>
<keyword evidence="2" id="KW-0808">Transferase</keyword>
<sequence>MRPGPVAGLLAPGFPPDWLRDGLCAAWGWEPQRTRLRLIAADLHASFLVLVDRAPVAVARLSVPPYMEDTAAAESEVAWMTDLDAAGVVRVPAVITPADGRDVALLSDDDDRHWICLTTTWAGDHTLRDELDDDGDPFTCLALLGATAARMHEHALDYHRPRGFVRPTWDTTDLVGTGARWGDWRSLPADPAATALLDRAEQCALDLLRGASRAPDTWGLVHGDLRPEKLILTADGVTVVDFDSSGFSWFMLDLAAALSWDTGGPPDTAQAQAWAAGYQSVRPLTRADAVAACALVMLRQLQWFGRVGAGKEAEARVAQVAQRFLRAPDWLLS</sequence>